<accession>A0AAV2B1S7</accession>
<dbReference type="Proteomes" id="UP001497382">
    <property type="component" value="Unassembled WGS sequence"/>
</dbReference>
<organism evidence="2 3">
    <name type="scientific">Larinioides sclopetarius</name>
    <dbReference type="NCBI Taxonomy" id="280406"/>
    <lineage>
        <taxon>Eukaryota</taxon>
        <taxon>Metazoa</taxon>
        <taxon>Ecdysozoa</taxon>
        <taxon>Arthropoda</taxon>
        <taxon>Chelicerata</taxon>
        <taxon>Arachnida</taxon>
        <taxon>Araneae</taxon>
        <taxon>Araneomorphae</taxon>
        <taxon>Entelegynae</taxon>
        <taxon>Araneoidea</taxon>
        <taxon>Araneidae</taxon>
        <taxon>Larinioides</taxon>
    </lineage>
</organism>
<protein>
    <submittedName>
        <fullName evidence="2">Uncharacterized protein</fullName>
    </submittedName>
</protein>
<dbReference type="AlphaFoldDB" id="A0AAV2B1S7"/>
<dbReference type="EMBL" id="CAXIEN010000255">
    <property type="protein sequence ID" value="CAL1289806.1"/>
    <property type="molecule type" value="Genomic_DNA"/>
</dbReference>
<gene>
    <name evidence="2" type="ORF">LARSCL_LOCUS16139</name>
</gene>
<feature type="region of interest" description="Disordered" evidence="1">
    <location>
        <begin position="44"/>
        <end position="88"/>
    </location>
</feature>
<name>A0AAV2B1S7_9ARAC</name>
<sequence>MVHYSFTIIPFWDYWNTGKENLSSRSKNYEIWSKWSESGLIKTKSKSKNPSVDSISGSGCQANRTTNDLPTLELRVEVGNETQNPSRG</sequence>
<proteinExistence type="predicted"/>
<feature type="compositionally biased region" description="Polar residues" evidence="1">
    <location>
        <begin position="48"/>
        <end position="69"/>
    </location>
</feature>
<comment type="caution">
    <text evidence="2">The sequence shown here is derived from an EMBL/GenBank/DDBJ whole genome shotgun (WGS) entry which is preliminary data.</text>
</comment>
<reference evidence="2 3" key="1">
    <citation type="submission" date="2024-04" db="EMBL/GenBank/DDBJ databases">
        <authorList>
            <person name="Rising A."/>
            <person name="Reimegard J."/>
            <person name="Sonavane S."/>
            <person name="Akerstrom W."/>
            <person name="Nylinder S."/>
            <person name="Hedman E."/>
            <person name="Kallberg Y."/>
        </authorList>
    </citation>
    <scope>NUCLEOTIDE SEQUENCE [LARGE SCALE GENOMIC DNA]</scope>
</reference>
<keyword evidence="3" id="KW-1185">Reference proteome</keyword>
<evidence type="ECO:0000313" key="2">
    <source>
        <dbReference type="EMBL" id="CAL1289806.1"/>
    </source>
</evidence>
<evidence type="ECO:0000256" key="1">
    <source>
        <dbReference type="SAM" id="MobiDB-lite"/>
    </source>
</evidence>
<evidence type="ECO:0000313" key="3">
    <source>
        <dbReference type="Proteomes" id="UP001497382"/>
    </source>
</evidence>